<keyword evidence="3 8" id="KW-0479">Metal-binding</keyword>
<comment type="cofactor">
    <cofactor evidence="8">
        <name>Zn(2+)</name>
        <dbReference type="ChEBI" id="CHEBI:29105"/>
    </cofactor>
    <text evidence="8">Binds 2 Zn(2+) ions.</text>
</comment>
<dbReference type="Proteomes" id="UP000020773">
    <property type="component" value="Unassembled WGS sequence"/>
</dbReference>
<protein>
    <submittedName>
        <fullName evidence="10">Alkaline phosphatase family protein</fullName>
    </submittedName>
</protein>
<feature type="binding site" evidence="8">
    <location>
        <position position="260"/>
    </location>
    <ligand>
        <name>Mg(2+)</name>
        <dbReference type="ChEBI" id="CHEBI:18420"/>
    </ligand>
</feature>
<dbReference type="Gene3D" id="1.10.60.40">
    <property type="match status" value="1"/>
</dbReference>
<evidence type="ECO:0000256" key="6">
    <source>
        <dbReference type="ARBA" id="ARBA00022842"/>
    </source>
</evidence>
<feature type="binding site" evidence="8">
    <location>
        <position position="133"/>
    </location>
    <ligand>
        <name>Mg(2+)</name>
        <dbReference type="ChEBI" id="CHEBI:18420"/>
    </ligand>
</feature>
<dbReference type="PROSITE" id="PS00123">
    <property type="entry name" value="ALKALINE_PHOSPHATASE"/>
    <property type="match status" value="1"/>
</dbReference>
<evidence type="ECO:0000256" key="7">
    <source>
        <dbReference type="PIRSR" id="PIRSR601952-1"/>
    </source>
</evidence>
<comment type="caution">
    <text evidence="10">The sequence shown here is derived from an EMBL/GenBank/DDBJ whole genome shotgun (WGS) entry which is preliminary data.</text>
</comment>
<proteinExistence type="inferred from homology"/>
<accession>A0A015UC28</accession>
<feature type="binding site" evidence="8">
    <location>
        <position position="30"/>
    </location>
    <ligand>
        <name>Mg(2+)</name>
        <dbReference type="ChEBI" id="CHEBI:18420"/>
    </ligand>
</feature>
<organism evidence="10 11">
    <name type="scientific">Bacteroides fragilis str. 3998T(B)3</name>
    <dbReference type="NCBI Taxonomy" id="1339316"/>
    <lineage>
        <taxon>Bacteria</taxon>
        <taxon>Pseudomonadati</taxon>
        <taxon>Bacteroidota</taxon>
        <taxon>Bacteroidia</taxon>
        <taxon>Bacteroidales</taxon>
        <taxon>Bacteroidaceae</taxon>
        <taxon>Bacteroides</taxon>
    </lineage>
</organism>
<dbReference type="Pfam" id="PF00245">
    <property type="entry name" value="Alk_phosphatase"/>
    <property type="match status" value="2"/>
</dbReference>
<dbReference type="AlphaFoldDB" id="A0A015UC28"/>
<reference evidence="10 11" key="1">
    <citation type="submission" date="2014-02" db="EMBL/GenBank/DDBJ databases">
        <authorList>
            <person name="Sears C."/>
            <person name="Carroll K."/>
            <person name="Sack B.R."/>
            <person name="Qadri F."/>
            <person name="Myers L.L."/>
            <person name="Chung G.-T."/>
            <person name="Escheverria P."/>
            <person name="Fraser C.M."/>
            <person name="Sadzewicz L."/>
            <person name="Shefchek K.A."/>
            <person name="Tallon L."/>
            <person name="Das S.P."/>
            <person name="Daugherty S."/>
            <person name="Mongodin E.F."/>
        </authorList>
    </citation>
    <scope>NUCLEOTIDE SEQUENCE [LARGE SCALE GENOMIC DNA]</scope>
    <source>
        <strain evidence="11">3998T(B)3</strain>
    </source>
</reference>
<feature type="binding site" evidence="8">
    <location>
        <position position="308"/>
    </location>
    <ligand>
        <name>Zn(2+)</name>
        <dbReference type="ChEBI" id="CHEBI:29105"/>
        <label>2</label>
    </ligand>
</feature>
<dbReference type="PATRIC" id="fig|1339316.3.peg.748"/>
<feature type="active site" description="Phosphoserine intermediate" evidence="7">
    <location>
        <position position="80"/>
    </location>
</feature>
<dbReference type="CDD" id="cd16012">
    <property type="entry name" value="ALP"/>
    <property type="match status" value="1"/>
</dbReference>
<dbReference type="SUPFAM" id="SSF53649">
    <property type="entry name" value="Alkaline phosphatase-like"/>
    <property type="match status" value="1"/>
</dbReference>
<evidence type="ECO:0000313" key="10">
    <source>
        <dbReference type="EMBL" id="EXY92387.1"/>
    </source>
</evidence>
<evidence type="ECO:0000256" key="8">
    <source>
        <dbReference type="PIRSR" id="PIRSR601952-2"/>
    </source>
</evidence>
<feature type="binding site" evidence="8">
    <location>
        <position position="30"/>
    </location>
    <ligand>
        <name>Zn(2+)</name>
        <dbReference type="ChEBI" id="CHEBI:29105"/>
        <label>2</label>
    </ligand>
</feature>
<feature type="binding site" evidence="8">
    <location>
        <position position="131"/>
    </location>
    <ligand>
        <name>Mg(2+)</name>
        <dbReference type="ChEBI" id="CHEBI:18420"/>
    </ligand>
</feature>
<dbReference type="Gene3D" id="3.40.720.10">
    <property type="entry name" value="Alkaline Phosphatase, subunit A"/>
    <property type="match status" value="1"/>
</dbReference>
<feature type="binding site" evidence="8">
    <location>
        <position position="269"/>
    </location>
    <ligand>
        <name>Zn(2+)</name>
        <dbReference type="ChEBI" id="CHEBI:29105"/>
        <label>2</label>
    </ligand>
</feature>
<feature type="binding site" evidence="8">
    <location>
        <position position="429"/>
    </location>
    <ligand>
        <name>Zn(2+)</name>
        <dbReference type="ChEBI" id="CHEBI:29105"/>
        <label>2</label>
    </ligand>
</feature>
<keyword evidence="4" id="KW-0378">Hydrolase</keyword>
<keyword evidence="6 8" id="KW-0460">Magnesium</keyword>
<evidence type="ECO:0000256" key="4">
    <source>
        <dbReference type="ARBA" id="ARBA00022801"/>
    </source>
</evidence>
<dbReference type="RefSeq" id="WP_005784328.1">
    <property type="nucleotide sequence ID" value="NZ_JGDB01000016.1"/>
</dbReference>
<dbReference type="PRINTS" id="PR00113">
    <property type="entry name" value="ALKPHPHTASE"/>
</dbReference>
<feature type="binding site" evidence="8">
    <location>
        <position position="265"/>
    </location>
    <ligand>
        <name>Zn(2+)</name>
        <dbReference type="ChEBI" id="CHEBI:29105"/>
        <label>2</label>
    </ligand>
</feature>
<evidence type="ECO:0000256" key="9">
    <source>
        <dbReference type="RuleBase" id="RU003946"/>
    </source>
</evidence>
<dbReference type="InterPro" id="IPR001952">
    <property type="entry name" value="Alkaline_phosphatase"/>
</dbReference>
<dbReference type="InterPro" id="IPR018299">
    <property type="entry name" value="Alkaline_phosphatase_AS"/>
</dbReference>
<dbReference type="EMBL" id="JGDB01000016">
    <property type="protein sequence ID" value="EXY92387.1"/>
    <property type="molecule type" value="Genomic_DNA"/>
</dbReference>
<dbReference type="InterPro" id="IPR017850">
    <property type="entry name" value="Alkaline_phosphatase_core_sf"/>
</dbReference>
<keyword evidence="2" id="KW-0597">Phosphoprotein</keyword>
<evidence type="ECO:0000313" key="11">
    <source>
        <dbReference type="Proteomes" id="UP000020773"/>
    </source>
</evidence>
<comment type="cofactor">
    <cofactor evidence="8">
        <name>Mg(2+)</name>
        <dbReference type="ChEBI" id="CHEBI:18420"/>
    </cofactor>
    <text evidence="8">Binds 1 Mg(2+) ion.</text>
</comment>
<evidence type="ECO:0000256" key="2">
    <source>
        <dbReference type="ARBA" id="ARBA00022553"/>
    </source>
</evidence>
<sequence>MKRLFYFFLFVCVAVIANAQAKYVFYFIGDGMGVNQVNGTEMYRAEIQKGRIGVEPLLFTQFPVGTMATTFSATNSVTDSSAAGTALSTGEKTYNGSIGMDDQKNPLQTVAEKAKKAGKRVGVTTSVSVDHATPAAFYAHQPDRNMYYEIATDLPKAGFDFYAGAGFLKPTTTYDKKEAPSIFPMFEEAGYTIARGYNDYKAKAAAAGKMILIQEEGADTGSLPYAIDSKEGDLTLAQITESAIDFLTKGKNKGFFLMVEGGKIDWACHGNDAATVFHEVADMDNAIKVAYEFYKKHPKETLIVVTADHETGGIALGTGKYALNLKALENQKASAEVLSKKISDLRKAKNNHVAWEDIKNLLSEEMGFWSVLPITWEQEKKLRDEYEKSFVRNKVEFAESMYAKTEPMAAKAKEVMDQIAMVGWTSGGHSAGYVPVFAIGAGSDLFIGKMDNTEIPKRIAKAGGYK</sequence>
<dbReference type="GO" id="GO:0046872">
    <property type="term" value="F:metal ion binding"/>
    <property type="evidence" value="ECO:0007669"/>
    <property type="project" value="UniProtKB-KW"/>
</dbReference>
<comment type="similarity">
    <text evidence="1 9">Belongs to the alkaline phosphatase family.</text>
</comment>
<gene>
    <name evidence="10" type="ORF">M125_0760</name>
</gene>
<evidence type="ECO:0000256" key="3">
    <source>
        <dbReference type="ARBA" id="ARBA00022723"/>
    </source>
</evidence>
<dbReference type="PANTHER" id="PTHR11596:SF5">
    <property type="entry name" value="ALKALINE PHOSPHATASE"/>
    <property type="match status" value="1"/>
</dbReference>
<keyword evidence="5 8" id="KW-0862">Zinc</keyword>
<dbReference type="PANTHER" id="PTHR11596">
    <property type="entry name" value="ALKALINE PHOSPHATASE"/>
    <property type="match status" value="1"/>
</dbReference>
<name>A0A015UC28_BACFG</name>
<feature type="binding site" evidence="8">
    <location>
        <position position="309"/>
    </location>
    <ligand>
        <name>Zn(2+)</name>
        <dbReference type="ChEBI" id="CHEBI:29105"/>
        <label>2</label>
    </ligand>
</feature>
<evidence type="ECO:0000256" key="5">
    <source>
        <dbReference type="ARBA" id="ARBA00022833"/>
    </source>
</evidence>
<evidence type="ECO:0000256" key="1">
    <source>
        <dbReference type="ARBA" id="ARBA00005984"/>
    </source>
</evidence>
<dbReference type="GO" id="GO:0004035">
    <property type="term" value="F:alkaline phosphatase activity"/>
    <property type="evidence" value="ECO:0007669"/>
    <property type="project" value="TreeGrafter"/>
</dbReference>
<dbReference type="SMART" id="SM00098">
    <property type="entry name" value="alkPPc"/>
    <property type="match status" value="1"/>
</dbReference>